<organism evidence="1 2">
    <name type="scientific">Choiromyces venosus 120613-1</name>
    <dbReference type="NCBI Taxonomy" id="1336337"/>
    <lineage>
        <taxon>Eukaryota</taxon>
        <taxon>Fungi</taxon>
        <taxon>Dikarya</taxon>
        <taxon>Ascomycota</taxon>
        <taxon>Pezizomycotina</taxon>
        <taxon>Pezizomycetes</taxon>
        <taxon>Pezizales</taxon>
        <taxon>Tuberaceae</taxon>
        <taxon>Choiromyces</taxon>
    </lineage>
</organism>
<dbReference type="EMBL" id="ML120499">
    <property type="protein sequence ID" value="RPA91343.1"/>
    <property type="molecule type" value="Genomic_DNA"/>
</dbReference>
<protein>
    <submittedName>
        <fullName evidence="1">Uncharacterized protein</fullName>
    </submittedName>
</protein>
<sequence>MMAIEQVYRFWDILFKVVAEGKCTEITGMADALNRCREETLALLIGDVIFRYSLVLTELY</sequence>
<dbReference type="AlphaFoldDB" id="A0A3N4IYU5"/>
<name>A0A3N4IYU5_9PEZI</name>
<reference evidence="1 2" key="1">
    <citation type="journal article" date="2018" name="Nat. Ecol. Evol.">
        <title>Pezizomycetes genomes reveal the molecular basis of ectomycorrhizal truffle lifestyle.</title>
        <authorList>
            <person name="Murat C."/>
            <person name="Payen T."/>
            <person name="Noel B."/>
            <person name="Kuo A."/>
            <person name="Morin E."/>
            <person name="Chen J."/>
            <person name="Kohler A."/>
            <person name="Krizsan K."/>
            <person name="Balestrini R."/>
            <person name="Da Silva C."/>
            <person name="Montanini B."/>
            <person name="Hainaut M."/>
            <person name="Levati E."/>
            <person name="Barry K.W."/>
            <person name="Belfiori B."/>
            <person name="Cichocki N."/>
            <person name="Clum A."/>
            <person name="Dockter R.B."/>
            <person name="Fauchery L."/>
            <person name="Guy J."/>
            <person name="Iotti M."/>
            <person name="Le Tacon F."/>
            <person name="Lindquist E.A."/>
            <person name="Lipzen A."/>
            <person name="Malagnac F."/>
            <person name="Mello A."/>
            <person name="Molinier V."/>
            <person name="Miyauchi S."/>
            <person name="Poulain J."/>
            <person name="Riccioni C."/>
            <person name="Rubini A."/>
            <person name="Sitrit Y."/>
            <person name="Splivallo R."/>
            <person name="Traeger S."/>
            <person name="Wang M."/>
            <person name="Zifcakova L."/>
            <person name="Wipf D."/>
            <person name="Zambonelli A."/>
            <person name="Paolocci F."/>
            <person name="Nowrousian M."/>
            <person name="Ottonello S."/>
            <person name="Baldrian P."/>
            <person name="Spatafora J.W."/>
            <person name="Henrissat B."/>
            <person name="Nagy L.G."/>
            <person name="Aury J.M."/>
            <person name="Wincker P."/>
            <person name="Grigoriev I.V."/>
            <person name="Bonfante P."/>
            <person name="Martin F.M."/>
        </authorList>
    </citation>
    <scope>NUCLEOTIDE SEQUENCE [LARGE SCALE GENOMIC DNA]</scope>
    <source>
        <strain evidence="1 2">120613-1</strain>
    </source>
</reference>
<dbReference type="Proteomes" id="UP000276215">
    <property type="component" value="Unassembled WGS sequence"/>
</dbReference>
<evidence type="ECO:0000313" key="1">
    <source>
        <dbReference type="EMBL" id="RPA91343.1"/>
    </source>
</evidence>
<accession>A0A3N4IYU5</accession>
<evidence type="ECO:0000313" key="2">
    <source>
        <dbReference type="Proteomes" id="UP000276215"/>
    </source>
</evidence>
<keyword evidence="2" id="KW-1185">Reference proteome</keyword>
<proteinExistence type="predicted"/>
<gene>
    <name evidence="1" type="ORF">L873DRAFT_1819682</name>
</gene>